<feature type="signal peptide" evidence="5">
    <location>
        <begin position="1"/>
        <end position="20"/>
    </location>
</feature>
<sequence>MHRLFFALCAAALLFGCALQNDSSNKDYHASIWRTQDGVPHIRADDWGSLGYGVGYSQAQDDLCTLADSFVTWRGERAANFGSDTRATAPSSFGRPRNLDSDFFFRLMADDAAVQRYKSAQPQKLRQLIDGFADGYDRYVDDLQTGRFPGAHAQCANAPWVGHISSDDLYRRLIALSLAGGAARFLEGIANAAPPGARKPDETPNQQVSLNVGGHVGIGSNALAFGGQDTRDGKSLLFGNPHWFWNGPDRFYQAQLTIPGQLDVAGVSFLAVPVIVIGFNGDIAWTHTVSNARRFGVFELKLAPADPTRYIVDGKIEPMQPVRITVKTRDGAAVTRTLYRSGYGPLVDLSSMAPQLAWSAQHAFALRDVNADNSRAFANFLAWNQAKSLNEFLSIQKRFAAMPWVNTFAIGRNDPRVWFADIGAVPDAPDSLVAACTTPLGRAFDAKAPGVPFLDGSRAACAWGQGARKPVQAGALPVERMPSLMNTDYVGNFNGSYWLTNPHTPLTGFDHVTGETGTPQSLRTRLGHALAAQIVDEPGGATRDSLERAVLDSTSMSERIARQPLLDSVCKPGSEPRAVEVKEKGTQPAIVDLSVPCRVLRDWNGTASVDARGANLWDQFWRRASEISDAQLYAEPFDPQRPLVTPAGFKSANPEVARALAGAAVALTRNGFALDSARGDVLYALDRGGAKIPLYGGCDPEGYFTVACPLHGLDKQGLALDRDAHGNSYVQVVGFGDDGPHADTLLAHSESDDPVSPHYRDGTQRYARKAWSRFAFSMHDIETSFGASETVLEGHRGR</sequence>
<keyword evidence="4" id="KW-0865">Zymogen</keyword>
<dbReference type="Pfam" id="PF01804">
    <property type="entry name" value="Penicil_amidase"/>
    <property type="match status" value="1"/>
</dbReference>
<keyword evidence="2 5" id="KW-0732">Signal</keyword>
<evidence type="ECO:0000256" key="1">
    <source>
        <dbReference type="ARBA" id="ARBA00006586"/>
    </source>
</evidence>
<reference evidence="6" key="1">
    <citation type="submission" date="2016-01" db="EMBL/GenBank/DDBJ databases">
        <authorList>
            <person name="Peeters C."/>
        </authorList>
    </citation>
    <scope>NUCLEOTIDE SEQUENCE [LARGE SCALE GENOMIC DNA]</scope>
    <source>
        <strain evidence="6">LMG 29323</strain>
    </source>
</reference>
<dbReference type="GO" id="GO:0016811">
    <property type="term" value="F:hydrolase activity, acting on carbon-nitrogen (but not peptide) bonds, in linear amides"/>
    <property type="evidence" value="ECO:0007669"/>
    <property type="project" value="InterPro"/>
</dbReference>
<dbReference type="Gene3D" id="1.10.439.10">
    <property type="entry name" value="Penicillin Amidohydrolase, domain 1"/>
    <property type="match status" value="1"/>
</dbReference>
<dbReference type="Gene3D" id="1.10.1400.10">
    <property type="match status" value="1"/>
</dbReference>
<dbReference type="PROSITE" id="PS51257">
    <property type="entry name" value="PROKAR_LIPOPROTEIN"/>
    <property type="match status" value="1"/>
</dbReference>
<evidence type="ECO:0000256" key="2">
    <source>
        <dbReference type="ARBA" id="ARBA00022729"/>
    </source>
</evidence>
<organism evidence="6 7">
    <name type="scientific">Caballeronia pedi</name>
    <dbReference type="NCBI Taxonomy" id="1777141"/>
    <lineage>
        <taxon>Bacteria</taxon>
        <taxon>Pseudomonadati</taxon>
        <taxon>Pseudomonadota</taxon>
        <taxon>Betaproteobacteria</taxon>
        <taxon>Burkholderiales</taxon>
        <taxon>Burkholderiaceae</taxon>
        <taxon>Caballeronia</taxon>
    </lineage>
</organism>
<accession>A0A158DSS7</accession>
<dbReference type="SUPFAM" id="SSF56235">
    <property type="entry name" value="N-terminal nucleophile aminohydrolases (Ntn hydrolases)"/>
    <property type="match status" value="1"/>
</dbReference>
<evidence type="ECO:0000313" key="6">
    <source>
        <dbReference type="EMBL" id="SAK97216.1"/>
    </source>
</evidence>
<comment type="similarity">
    <text evidence="1">Belongs to the peptidase S45 family.</text>
</comment>
<dbReference type="STRING" id="1777141.AWB80_07315"/>
<feature type="chain" id="PRO_5007624468" evidence="5">
    <location>
        <begin position="21"/>
        <end position="798"/>
    </location>
</feature>
<proteinExistence type="inferred from homology"/>
<dbReference type="InterPro" id="IPR029055">
    <property type="entry name" value="Ntn_hydrolases_N"/>
</dbReference>
<dbReference type="InterPro" id="IPR043146">
    <property type="entry name" value="Penicillin_amidase_N_B-knob"/>
</dbReference>
<name>A0A158DSS7_9BURK</name>
<gene>
    <name evidence="6" type="ORF">AWB80_07315</name>
</gene>
<evidence type="ECO:0000313" key="7">
    <source>
        <dbReference type="Proteomes" id="UP000054911"/>
    </source>
</evidence>
<dbReference type="Gene3D" id="3.60.20.10">
    <property type="entry name" value="Glutamine Phosphoribosylpyrophosphate, subunit 1, domain 1"/>
    <property type="match status" value="1"/>
</dbReference>
<comment type="caution">
    <text evidence="6">The sequence shown here is derived from an EMBL/GenBank/DDBJ whole genome shotgun (WGS) entry which is preliminary data.</text>
</comment>
<dbReference type="Gene3D" id="2.30.120.10">
    <property type="match status" value="1"/>
</dbReference>
<evidence type="ECO:0000256" key="4">
    <source>
        <dbReference type="ARBA" id="ARBA00023145"/>
    </source>
</evidence>
<dbReference type="PANTHER" id="PTHR34218">
    <property type="entry name" value="PEPTIDASE S45 PENICILLIN AMIDASE"/>
    <property type="match status" value="1"/>
</dbReference>
<dbReference type="EMBL" id="FCOE02000046">
    <property type="protein sequence ID" value="SAK97216.1"/>
    <property type="molecule type" value="Genomic_DNA"/>
</dbReference>
<dbReference type="OrthoDB" id="9760084at2"/>
<dbReference type="InterPro" id="IPR023343">
    <property type="entry name" value="Penicillin_amidase_dom1"/>
</dbReference>
<dbReference type="Proteomes" id="UP000054911">
    <property type="component" value="Unassembled WGS sequence"/>
</dbReference>
<keyword evidence="7" id="KW-1185">Reference proteome</keyword>
<keyword evidence="3" id="KW-0378">Hydrolase</keyword>
<protein>
    <submittedName>
        <fullName evidence="6">Peptidase</fullName>
    </submittedName>
</protein>
<dbReference type="PANTHER" id="PTHR34218:SF3">
    <property type="entry name" value="ACYL-HOMOSERINE LACTONE ACYLASE PVDQ"/>
    <property type="match status" value="1"/>
</dbReference>
<dbReference type="RefSeq" id="WP_061179538.1">
    <property type="nucleotide sequence ID" value="NZ_FCOE02000046.1"/>
</dbReference>
<evidence type="ECO:0000256" key="3">
    <source>
        <dbReference type="ARBA" id="ARBA00022801"/>
    </source>
</evidence>
<dbReference type="InterPro" id="IPR043147">
    <property type="entry name" value="Penicillin_amidase_A-knob"/>
</dbReference>
<evidence type="ECO:0000256" key="5">
    <source>
        <dbReference type="SAM" id="SignalP"/>
    </source>
</evidence>
<dbReference type="AlphaFoldDB" id="A0A158DSS7"/>
<dbReference type="GO" id="GO:0017000">
    <property type="term" value="P:antibiotic biosynthetic process"/>
    <property type="evidence" value="ECO:0007669"/>
    <property type="project" value="InterPro"/>
</dbReference>
<dbReference type="InterPro" id="IPR002692">
    <property type="entry name" value="S45"/>
</dbReference>